<dbReference type="InterPro" id="IPR041726">
    <property type="entry name" value="ACAD10_11_N"/>
</dbReference>
<dbReference type="SUPFAM" id="SSF56112">
    <property type="entry name" value="Protein kinase-like (PK-like)"/>
    <property type="match status" value="1"/>
</dbReference>
<dbReference type="RefSeq" id="WP_308370673.1">
    <property type="nucleotide sequence ID" value="NZ_CP124545.1"/>
</dbReference>
<dbReference type="Proteomes" id="UP001230933">
    <property type="component" value="Chromosome"/>
</dbReference>
<protein>
    <submittedName>
        <fullName evidence="2">Phosphotransferase family protein</fullName>
    </submittedName>
</protein>
<accession>A0AAX3ZXK9</accession>
<dbReference type="Gene3D" id="3.30.200.20">
    <property type="entry name" value="Phosphorylase Kinase, domain 1"/>
    <property type="match status" value="1"/>
</dbReference>
<proteinExistence type="predicted"/>
<name>A0AAX3ZXK9_RHOER</name>
<dbReference type="AlphaFoldDB" id="A0AAX3ZXK9"/>
<dbReference type="InterPro" id="IPR011009">
    <property type="entry name" value="Kinase-like_dom_sf"/>
</dbReference>
<dbReference type="Gene3D" id="3.90.1200.10">
    <property type="match status" value="1"/>
</dbReference>
<evidence type="ECO:0000313" key="3">
    <source>
        <dbReference type="Proteomes" id="UP001230933"/>
    </source>
</evidence>
<dbReference type="EMBL" id="CP124545">
    <property type="protein sequence ID" value="WMN01740.1"/>
    <property type="molecule type" value="Genomic_DNA"/>
</dbReference>
<dbReference type="Pfam" id="PF01636">
    <property type="entry name" value="APH"/>
    <property type="match status" value="1"/>
</dbReference>
<dbReference type="CDD" id="cd05154">
    <property type="entry name" value="ACAD10_11_N-like"/>
    <property type="match status" value="1"/>
</dbReference>
<evidence type="ECO:0000313" key="2">
    <source>
        <dbReference type="EMBL" id="WMN01740.1"/>
    </source>
</evidence>
<dbReference type="PANTHER" id="PTHR21310">
    <property type="entry name" value="AMINOGLYCOSIDE PHOSPHOTRANSFERASE-RELATED-RELATED"/>
    <property type="match status" value="1"/>
</dbReference>
<dbReference type="PANTHER" id="PTHR21310:SF57">
    <property type="entry name" value="BLR2944 PROTEIN"/>
    <property type="match status" value="1"/>
</dbReference>
<organism evidence="2 3">
    <name type="scientific">Rhodococcus erythropolis</name>
    <name type="common">Arthrobacter picolinophilus</name>
    <dbReference type="NCBI Taxonomy" id="1833"/>
    <lineage>
        <taxon>Bacteria</taxon>
        <taxon>Bacillati</taxon>
        <taxon>Actinomycetota</taxon>
        <taxon>Actinomycetes</taxon>
        <taxon>Mycobacteriales</taxon>
        <taxon>Nocardiaceae</taxon>
        <taxon>Rhodococcus</taxon>
        <taxon>Rhodococcus erythropolis group</taxon>
    </lineage>
</organism>
<sequence length="395" mass="44558">MTTSARSTAMEMADPHVEETIDLTLTRKLARRGVVVHTNPSASDIQDRLTAFLGTRIQGEFRLTNLSRLPGGASKEQFFFDIEWTRDGERATDRMVLRMDPPASMVETPRSREFEVLRALGDTLPVPAVHWATEDVEDLGSASMICGYVGGTASPSDTSANASGLGTTYGARLRPVLGEQFVAYLAELHRFDWSTHELPSFERPREGTTDAIDWRLGAWDRAWREDSFESHPTVAMARQWLWENRPTVDHVSLVHGDYRNGNFLFDEESGQITAVLDWELTYLGDRHHDLAYAMMEGWGEHDEETGEFYCSGLLTRRQLIGKYEELSGLTVDPVRLEYYTVLNMYWAVIALIAGGPRNAAERMTHLDVMQNYLSGLGAYYLAQLNEIVGYSQEQS</sequence>
<feature type="domain" description="Aminoglycoside phosphotransferase" evidence="1">
    <location>
        <begin position="67"/>
        <end position="303"/>
    </location>
</feature>
<reference evidence="2" key="1">
    <citation type="submission" date="2023-08" db="EMBL/GenBank/DDBJ databases">
        <title>Isolation and Characterization of Rhodococcus erythropolis MGMM8.</title>
        <authorList>
            <person name="Diabankana R.G.C."/>
            <person name="Afordoanyi D.M."/>
            <person name="Validov S.Z."/>
        </authorList>
    </citation>
    <scope>NUCLEOTIDE SEQUENCE</scope>
    <source>
        <strain evidence="2">MGMM8</strain>
    </source>
</reference>
<dbReference type="InterPro" id="IPR051678">
    <property type="entry name" value="AGP_Transferase"/>
</dbReference>
<gene>
    <name evidence="2" type="ORF">QIE55_31030</name>
</gene>
<dbReference type="InterPro" id="IPR002575">
    <property type="entry name" value="Aminoglycoside_PTrfase"/>
</dbReference>
<evidence type="ECO:0000259" key="1">
    <source>
        <dbReference type="Pfam" id="PF01636"/>
    </source>
</evidence>